<gene>
    <name evidence="2" type="ORF">EJA05_11265</name>
</gene>
<reference evidence="2 3" key="1">
    <citation type="submission" date="2018-12" db="EMBL/GenBank/DDBJ databases">
        <authorList>
            <person name="Li S."/>
            <person name="Yang R."/>
            <person name="Chen G."/>
            <person name="Zou L."/>
            <person name="Zhang C."/>
            <person name="Chen Y."/>
            <person name="Liu Z."/>
            <person name="Li Y."/>
            <person name="Yan Y."/>
            <person name="Huang M."/>
            <person name="Chen T."/>
        </authorList>
    </citation>
    <scope>NUCLEOTIDE SEQUENCE [LARGE SCALE GENOMIC DNA]</scope>
    <source>
        <strain evidence="2 3">1257</strain>
    </source>
</reference>
<dbReference type="Proteomes" id="UP000268230">
    <property type="component" value="Chromosome"/>
</dbReference>
<sequence length="126" mass="14287">MSEFWRSGWGMALMVTPFLIGLSGVALHAQLACSRDFQTLLRSLEKSPGVPWLVNLWGRNGFYSRMSLVCGIAGMIFCPDHCIRKGALDITDYEKFPRRLKKRLNIASTLLIVGFSWFMLVVVLME</sequence>
<keyword evidence="1" id="KW-0812">Transmembrane</keyword>
<keyword evidence="1" id="KW-1133">Transmembrane helix</keyword>
<evidence type="ECO:0000313" key="3">
    <source>
        <dbReference type="Proteomes" id="UP000268230"/>
    </source>
</evidence>
<evidence type="ECO:0000256" key="1">
    <source>
        <dbReference type="SAM" id="Phobius"/>
    </source>
</evidence>
<dbReference type="AlphaFoldDB" id="A0A3Q8U0F6"/>
<dbReference type="KEGG" id="pory:EJA05_11265"/>
<feature type="transmembrane region" description="Helical" evidence="1">
    <location>
        <begin position="104"/>
        <end position="125"/>
    </location>
</feature>
<proteinExistence type="predicted"/>
<evidence type="ECO:0000313" key="2">
    <source>
        <dbReference type="EMBL" id="AZL68270.1"/>
    </source>
</evidence>
<accession>A0A3Q8U0F6</accession>
<protein>
    <submittedName>
        <fullName evidence="2">Uncharacterized protein</fullName>
    </submittedName>
</protein>
<organism evidence="2 3">
    <name type="scientific">Pseudomonas entomophila</name>
    <dbReference type="NCBI Taxonomy" id="312306"/>
    <lineage>
        <taxon>Bacteria</taxon>
        <taxon>Pseudomonadati</taxon>
        <taxon>Pseudomonadota</taxon>
        <taxon>Gammaproteobacteria</taxon>
        <taxon>Pseudomonadales</taxon>
        <taxon>Pseudomonadaceae</taxon>
        <taxon>Pseudomonas</taxon>
    </lineage>
</organism>
<dbReference type="OrthoDB" id="7033414at2"/>
<dbReference type="EMBL" id="CP034338">
    <property type="protein sequence ID" value="AZL68270.1"/>
    <property type="molecule type" value="Genomic_DNA"/>
</dbReference>
<keyword evidence="1" id="KW-0472">Membrane</keyword>
<name>A0A3Q8U0F6_9PSED</name>